<accession>A0A843WGK1</accession>
<gene>
    <name evidence="1" type="ORF">Taro_043474</name>
</gene>
<dbReference type="Proteomes" id="UP000652761">
    <property type="component" value="Unassembled WGS sequence"/>
</dbReference>
<organism evidence="1 2">
    <name type="scientific">Colocasia esculenta</name>
    <name type="common">Wild taro</name>
    <name type="synonym">Arum esculentum</name>
    <dbReference type="NCBI Taxonomy" id="4460"/>
    <lineage>
        <taxon>Eukaryota</taxon>
        <taxon>Viridiplantae</taxon>
        <taxon>Streptophyta</taxon>
        <taxon>Embryophyta</taxon>
        <taxon>Tracheophyta</taxon>
        <taxon>Spermatophyta</taxon>
        <taxon>Magnoliopsida</taxon>
        <taxon>Liliopsida</taxon>
        <taxon>Araceae</taxon>
        <taxon>Aroideae</taxon>
        <taxon>Colocasieae</taxon>
        <taxon>Colocasia</taxon>
    </lineage>
</organism>
<proteinExistence type="predicted"/>
<sequence>MTPMGVATWALSCRVAPSRLEGRRFKTEAAPHSPPLTLSLALLPPSFPLELPCGDVIVVLGAKRRWPFRREGPNGSALLVEVRLLSNGRARTGRRRRGDSHGLRS</sequence>
<evidence type="ECO:0000313" key="1">
    <source>
        <dbReference type="EMBL" id="MQM10583.1"/>
    </source>
</evidence>
<evidence type="ECO:0000313" key="2">
    <source>
        <dbReference type="Proteomes" id="UP000652761"/>
    </source>
</evidence>
<reference evidence="1" key="1">
    <citation type="submission" date="2017-07" db="EMBL/GenBank/DDBJ databases">
        <title>Taro Niue Genome Assembly and Annotation.</title>
        <authorList>
            <person name="Atibalentja N."/>
            <person name="Keating K."/>
            <person name="Fields C.J."/>
        </authorList>
    </citation>
    <scope>NUCLEOTIDE SEQUENCE</scope>
    <source>
        <strain evidence="1">Niue_2</strain>
        <tissue evidence="1">Leaf</tissue>
    </source>
</reference>
<dbReference type="EMBL" id="NMUH01004711">
    <property type="protein sequence ID" value="MQM10583.1"/>
    <property type="molecule type" value="Genomic_DNA"/>
</dbReference>
<comment type="caution">
    <text evidence="1">The sequence shown here is derived from an EMBL/GenBank/DDBJ whole genome shotgun (WGS) entry which is preliminary data.</text>
</comment>
<dbReference type="AlphaFoldDB" id="A0A843WGK1"/>
<keyword evidence="2" id="KW-1185">Reference proteome</keyword>
<name>A0A843WGK1_COLES</name>
<protein>
    <submittedName>
        <fullName evidence="1">Uncharacterized protein</fullName>
    </submittedName>
</protein>